<gene>
    <name evidence="2" type="ORF">ETD85_03545</name>
</gene>
<dbReference type="PANTHER" id="PTHR38011">
    <property type="entry name" value="DIHYDROFOLATE REDUCTASE FAMILY PROTEIN (AFU_ORTHOLOGUE AFUA_8G06820)"/>
    <property type="match status" value="1"/>
</dbReference>
<keyword evidence="3" id="KW-1185">Reference proteome</keyword>
<evidence type="ECO:0000313" key="3">
    <source>
        <dbReference type="Proteomes" id="UP000306628"/>
    </source>
</evidence>
<feature type="domain" description="Bacterial bifunctional deaminase-reductase C-terminal" evidence="1">
    <location>
        <begin position="2"/>
        <end position="180"/>
    </location>
</feature>
<reference evidence="2 3" key="1">
    <citation type="submission" date="2019-05" db="EMBL/GenBank/DDBJ databases">
        <title>Draft genome sequence of Nonomuraea zeae DSM 100528.</title>
        <authorList>
            <person name="Saricaoglu S."/>
            <person name="Isik K."/>
        </authorList>
    </citation>
    <scope>NUCLEOTIDE SEQUENCE [LARGE SCALE GENOMIC DNA]</scope>
    <source>
        <strain evidence="2 3">DSM 100528</strain>
    </source>
</reference>
<dbReference type="Pfam" id="PF01872">
    <property type="entry name" value="RibD_C"/>
    <property type="match status" value="1"/>
</dbReference>
<sequence>MRKVIYSMLISLDGYVESPGGDISWTAPDDEVHAFINDMSRDISGALYGRRLYENMSAFWPTADARADAPAIEVDFARIWRAMPKYVFSSTLDKVDWNSTLVTGDVETEVRALKARGDGYLEVGGATLAHSLLRLGLVDELRIFIHPLLAGRGKPFFPELDALVRTRLIETRAFASGIVYLRYGVESGR</sequence>
<protein>
    <submittedName>
        <fullName evidence="2">Dihydrofolate reductase</fullName>
    </submittedName>
</protein>
<dbReference type="GO" id="GO:0009231">
    <property type="term" value="P:riboflavin biosynthetic process"/>
    <property type="evidence" value="ECO:0007669"/>
    <property type="project" value="InterPro"/>
</dbReference>
<accession>A0A5S4H151</accession>
<proteinExistence type="predicted"/>
<dbReference type="InterPro" id="IPR002734">
    <property type="entry name" value="RibDG_C"/>
</dbReference>
<dbReference type="GO" id="GO:0008703">
    <property type="term" value="F:5-amino-6-(5-phosphoribosylamino)uracil reductase activity"/>
    <property type="evidence" value="ECO:0007669"/>
    <property type="project" value="InterPro"/>
</dbReference>
<name>A0A5S4H151_9ACTN</name>
<evidence type="ECO:0000313" key="2">
    <source>
        <dbReference type="EMBL" id="TMR38896.1"/>
    </source>
</evidence>
<dbReference type="RefSeq" id="WP_138688120.1">
    <property type="nucleotide sequence ID" value="NZ_JBHSAZ010000076.1"/>
</dbReference>
<dbReference type="SUPFAM" id="SSF53597">
    <property type="entry name" value="Dihydrofolate reductase-like"/>
    <property type="match status" value="1"/>
</dbReference>
<dbReference type="EMBL" id="VCKX01000006">
    <property type="protein sequence ID" value="TMR38896.1"/>
    <property type="molecule type" value="Genomic_DNA"/>
</dbReference>
<dbReference type="PANTHER" id="PTHR38011:SF11">
    <property type="entry name" value="2,5-DIAMINO-6-RIBOSYLAMINO-4(3H)-PYRIMIDINONE 5'-PHOSPHATE REDUCTASE"/>
    <property type="match status" value="1"/>
</dbReference>
<dbReference type="AlphaFoldDB" id="A0A5S4H151"/>
<organism evidence="2 3">
    <name type="scientific">Nonomuraea zeae</name>
    <dbReference type="NCBI Taxonomy" id="1642303"/>
    <lineage>
        <taxon>Bacteria</taxon>
        <taxon>Bacillati</taxon>
        <taxon>Actinomycetota</taxon>
        <taxon>Actinomycetes</taxon>
        <taxon>Streptosporangiales</taxon>
        <taxon>Streptosporangiaceae</taxon>
        <taxon>Nonomuraea</taxon>
    </lineage>
</organism>
<dbReference type="OrthoDB" id="2313602at2"/>
<dbReference type="Gene3D" id="3.40.430.10">
    <property type="entry name" value="Dihydrofolate Reductase, subunit A"/>
    <property type="match status" value="1"/>
</dbReference>
<evidence type="ECO:0000259" key="1">
    <source>
        <dbReference type="Pfam" id="PF01872"/>
    </source>
</evidence>
<comment type="caution">
    <text evidence="2">The sequence shown here is derived from an EMBL/GenBank/DDBJ whole genome shotgun (WGS) entry which is preliminary data.</text>
</comment>
<dbReference type="Proteomes" id="UP000306628">
    <property type="component" value="Unassembled WGS sequence"/>
</dbReference>
<dbReference type="InterPro" id="IPR050765">
    <property type="entry name" value="Riboflavin_Biosynth_HTPR"/>
</dbReference>
<dbReference type="InterPro" id="IPR024072">
    <property type="entry name" value="DHFR-like_dom_sf"/>
</dbReference>